<name>A0A9D1I434_9FIRM</name>
<evidence type="ECO:0000259" key="1">
    <source>
        <dbReference type="Pfam" id="PF00899"/>
    </source>
</evidence>
<dbReference type="GO" id="GO:0008641">
    <property type="term" value="F:ubiquitin-like modifier activating enzyme activity"/>
    <property type="evidence" value="ECO:0007669"/>
    <property type="project" value="InterPro"/>
</dbReference>
<dbReference type="Pfam" id="PF00899">
    <property type="entry name" value="ThiF"/>
    <property type="match status" value="1"/>
</dbReference>
<reference evidence="2" key="2">
    <citation type="journal article" date="2021" name="PeerJ">
        <title>Extensive microbial diversity within the chicken gut microbiome revealed by metagenomics and culture.</title>
        <authorList>
            <person name="Gilroy R."/>
            <person name="Ravi A."/>
            <person name="Getino M."/>
            <person name="Pursley I."/>
            <person name="Horton D.L."/>
            <person name="Alikhan N.F."/>
            <person name="Baker D."/>
            <person name="Gharbi K."/>
            <person name="Hall N."/>
            <person name="Watson M."/>
            <person name="Adriaenssens E.M."/>
            <person name="Foster-Nyarko E."/>
            <person name="Jarju S."/>
            <person name="Secka A."/>
            <person name="Antonio M."/>
            <person name="Oren A."/>
            <person name="Chaudhuri R.R."/>
            <person name="La Ragione R."/>
            <person name="Hildebrand F."/>
            <person name="Pallen M.J."/>
        </authorList>
    </citation>
    <scope>NUCLEOTIDE SEQUENCE</scope>
    <source>
        <strain evidence="2">11300</strain>
    </source>
</reference>
<dbReference type="InterPro" id="IPR000594">
    <property type="entry name" value="ThiF_NAD_FAD-bd"/>
</dbReference>
<evidence type="ECO:0000313" key="3">
    <source>
        <dbReference type="Proteomes" id="UP000824091"/>
    </source>
</evidence>
<sequence>MIKGEEFTRTRALIGDDGLDRLAASKILVFGIGGVGSYVCEALVRAGIGEFELVDGDIVDVTNINRQLIAMHSTIGRPKTDVAAERMLDINPDVRVRPRHCFYRPENDGEFDFSGFDYIVDAVDDVEAKVSIIVKAAEAGVPVISSMGTGNKMDPSAFRIADIWDTRICPLARAMRRELRRYGVGHVKTVYSEEVPKLSYRGTPATISFVPAAAGLLIAKGVVEDLLSGSR</sequence>
<proteinExistence type="predicted"/>
<gene>
    <name evidence="2" type="ORF">IAD16_06410</name>
</gene>
<dbReference type="AlphaFoldDB" id="A0A9D1I434"/>
<dbReference type="InterPro" id="IPR035985">
    <property type="entry name" value="Ubiquitin-activating_enz"/>
</dbReference>
<evidence type="ECO:0000313" key="2">
    <source>
        <dbReference type="EMBL" id="HIU27991.1"/>
    </source>
</evidence>
<dbReference type="PANTHER" id="PTHR43267">
    <property type="entry name" value="TRNA THREONYLCARBAMOYLADENOSINE DEHYDRATASE"/>
    <property type="match status" value="1"/>
</dbReference>
<protein>
    <submittedName>
        <fullName evidence="2">tRNA threonylcarbamoyladenosine dehydratase</fullName>
    </submittedName>
</protein>
<dbReference type="InterPro" id="IPR045886">
    <property type="entry name" value="ThiF/MoeB/HesA"/>
</dbReference>
<dbReference type="Gene3D" id="3.40.50.720">
    <property type="entry name" value="NAD(P)-binding Rossmann-like Domain"/>
    <property type="match status" value="1"/>
</dbReference>
<organism evidence="2 3">
    <name type="scientific">Candidatus Fimisoma avicola</name>
    <dbReference type="NCBI Taxonomy" id="2840826"/>
    <lineage>
        <taxon>Bacteria</taxon>
        <taxon>Bacillati</taxon>
        <taxon>Bacillota</taxon>
        <taxon>Clostridia</taxon>
        <taxon>Eubacteriales</taxon>
        <taxon>Candidatus Fimisoma</taxon>
    </lineage>
</organism>
<dbReference type="Proteomes" id="UP000824091">
    <property type="component" value="Unassembled WGS sequence"/>
</dbReference>
<dbReference type="GO" id="GO:0061503">
    <property type="term" value="F:tRNA threonylcarbamoyladenosine dehydratase"/>
    <property type="evidence" value="ECO:0007669"/>
    <property type="project" value="TreeGrafter"/>
</dbReference>
<dbReference type="SUPFAM" id="SSF69572">
    <property type="entry name" value="Activating enzymes of the ubiquitin-like proteins"/>
    <property type="match status" value="1"/>
</dbReference>
<dbReference type="PANTHER" id="PTHR43267:SF1">
    <property type="entry name" value="TRNA THREONYLCARBAMOYLADENOSINE DEHYDRATASE"/>
    <property type="match status" value="1"/>
</dbReference>
<feature type="domain" description="THIF-type NAD/FAD binding fold" evidence="1">
    <location>
        <begin position="10"/>
        <end position="158"/>
    </location>
</feature>
<dbReference type="EMBL" id="DVMO01000092">
    <property type="protein sequence ID" value="HIU27991.1"/>
    <property type="molecule type" value="Genomic_DNA"/>
</dbReference>
<reference evidence="2" key="1">
    <citation type="submission" date="2020-10" db="EMBL/GenBank/DDBJ databases">
        <authorList>
            <person name="Gilroy R."/>
        </authorList>
    </citation>
    <scope>NUCLEOTIDE SEQUENCE</scope>
    <source>
        <strain evidence="2">11300</strain>
    </source>
</reference>
<comment type="caution">
    <text evidence="2">The sequence shown here is derived from an EMBL/GenBank/DDBJ whole genome shotgun (WGS) entry which is preliminary data.</text>
</comment>
<dbReference type="GO" id="GO:0061504">
    <property type="term" value="P:cyclic threonylcarbamoyladenosine biosynthetic process"/>
    <property type="evidence" value="ECO:0007669"/>
    <property type="project" value="TreeGrafter"/>
</dbReference>
<accession>A0A9D1I434</accession>
<dbReference type="CDD" id="cd00755">
    <property type="entry name" value="YgdL_like"/>
    <property type="match status" value="1"/>
</dbReference>